<dbReference type="STRING" id="698738.OLEAN_C16890"/>
<evidence type="ECO:0000313" key="5">
    <source>
        <dbReference type="Proteomes" id="UP000032749"/>
    </source>
</evidence>
<dbReference type="Pfam" id="PF03061">
    <property type="entry name" value="4HBT"/>
    <property type="match status" value="1"/>
</dbReference>
<dbReference type="InterPro" id="IPR003736">
    <property type="entry name" value="PAAI_dom"/>
</dbReference>
<organism evidence="4 5">
    <name type="scientific">Oleispira antarctica RB-8</name>
    <dbReference type="NCBI Taxonomy" id="698738"/>
    <lineage>
        <taxon>Bacteria</taxon>
        <taxon>Pseudomonadati</taxon>
        <taxon>Pseudomonadota</taxon>
        <taxon>Gammaproteobacteria</taxon>
        <taxon>Oceanospirillales</taxon>
        <taxon>Oceanospirillaceae</taxon>
        <taxon>Oleispira</taxon>
    </lineage>
</organism>
<feature type="region of interest" description="Disordered" evidence="2">
    <location>
        <begin position="169"/>
        <end position="194"/>
    </location>
</feature>
<keyword evidence="1" id="KW-0378">Hydrolase</keyword>
<dbReference type="HOGENOM" id="CLU_089876_7_0_6"/>
<dbReference type="PANTHER" id="PTHR43240">
    <property type="entry name" value="1,4-DIHYDROXY-2-NAPHTHOYL-COA THIOESTERASE 1"/>
    <property type="match status" value="1"/>
</dbReference>
<dbReference type="InterPro" id="IPR006683">
    <property type="entry name" value="Thioestr_dom"/>
</dbReference>
<dbReference type="Proteomes" id="UP000032749">
    <property type="component" value="Chromosome"/>
</dbReference>
<gene>
    <name evidence="4" type="ORF">OLEAN_C16890</name>
</gene>
<dbReference type="InterPro" id="IPR029069">
    <property type="entry name" value="HotDog_dom_sf"/>
</dbReference>
<name>R4YMB3_OLEAN</name>
<dbReference type="Gene3D" id="3.10.129.10">
    <property type="entry name" value="Hotdog Thioesterase"/>
    <property type="match status" value="1"/>
</dbReference>
<accession>R4YMB3</accession>
<sequence>MNITNQQKAERFVSVLRHCQLLGLKVLQADKTSLQMRLPYSDDIIGNPMMGIIHGGALTTLMDTACGTACFVAIEGMELCPTLDLRVDYMKASEPGLDLVAHASVSRITNNVIFTECQVRQEVDNTLVAKCNATFMRIGAAMTPPEFRGVIESGDASIFMGTEPLVKTPKKVADQKSTNQEGVSNTATKMGGES</sequence>
<dbReference type="GO" id="GO:0005829">
    <property type="term" value="C:cytosol"/>
    <property type="evidence" value="ECO:0007669"/>
    <property type="project" value="TreeGrafter"/>
</dbReference>
<reference evidence="4 5" key="1">
    <citation type="journal article" date="2013" name="Nat. Commun.">
        <title>Genome sequence and functional genomic analysis of the oil-degrading bacterium Oleispira antarctica.</title>
        <authorList>
            <person name="Kube M."/>
            <person name="Chernikova T.N."/>
            <person name="Al-Ramahi Y."/>
            <person name="Beloqui A."/>
            <person name="Lopez-Cortez N."/>
            <person name="Guazzaroni M.E."/>
            <person name="Heipieper H.J."/>
            <person name="Klages S."/>
            <person name="Kotsyurbenko O.R."/>
            <person name="Langer I."/>
            <person name="Nechitaylo T.Y."/>
            <person name="Lunsdorf H."/>
            <person name="Fernandez M."/>
            <person name="Juarez S."/>
            <person name="Ciordia S."/>
            <person name="Singer A."/>
            <person name="Kagan O."/>
            <person name="Egorova O."/>
            <person name="Petit P.A."/>
            <person name="Stogios P."/>
            <person name="Kim Y."/>
            <person name="Tchigvintsev A."/>
            <person name="Flick R."/>
            <person name="Denaro R."/>
            <person name="Genovese M."/>
            <person name="Albar J.P."/>
            <person name="Reva O.N."/>
            <person name="Martinez-Gomariz M."/>
            <person name="Tran H."/>
            <person name="Ferrer M."/>
            <person name="Savchenko A."/>
            <person name="Yakunin A.F."/>
            <person name="Yakimov M.M."/>
            <person name="Golyshina O.V."/>
            <person name="Reinhardt R."/>
            <person name="Golyshin P.N."/>
        </authorList>
    </citation>
    <scope>NUCLEOTIDE SEQUENCE [LARGE SCALE GENOMIC DNA]</scope>
</reference>
<dbReference type="SUPFAM" id="SSF54637">
    <property type="entry name" value="Thioesterase/thiol ester dehydrase-isomerase"/>
    <property type="match status" value="1"/>
</dbReference>
<dbReference type="EMBL" id="FO203512">
    <property type="protein sequence ID" value="CCK75865.1"/>
    <property type="molecule type" value="Genomic_DNA"/>
</dbReference>
<protein>
    <recommendedName>
        <fullName evidence="3">Thioesterase domain-containing protein</fullName>
    </recommendedName>
</protein>
<evidence type="ECO:0000313" key="4">
    <source>
        <dbReference type="EMBL" id="CCK75865.1"/>
    </source>
</evidence>
<dbReference type="AlphaFoldDB" id="R4YMB3"/>
<feature type="domain" description="Thioesterase" evidence="3">
    <location>
        <begin position="50"/>
        <end position="126"/>
    </location>
</feature>
<dbReference type="GO" id="GO:0061522">
    <property type="term" value="F:1,4-dihydroxy-2-naphthoyl-CoA thioesterase activity"/>
    <property type="evidence" value="ECO:0007669"/>
    <property type="project" value="TreeGrafter"/>
</dbReference>
<dbReference type="PANTHER" id="PTHR43240:SF7">
    <property type="entry name" value="BLR7284 PROTEIN"/>
    <property type="match status" value="1"/>
</dbReference>
<dbReference type="NCBIfam" id="TIGR00369">
    <property type="entry name" value="unchar_dom_1"/>
    <property type="match status" value="1"/>
</dbReference>
<feature type="compositionally biased region" description="Polar residues" evidence="2">
    <location>
        <begin position="175"/>
        <end position="188"/>
    </location>
</feature>
<keyword evidence="5" id="KW-1185">Reference proteome</keyword>
<evidence type="ECO:0000256" key="2">
    <source>
        <dbReference type="SAM" id="MobiDB-lite"/>
    </source>
</evidence>
<dbReference type="KEGG" id="oai:OLEAN_C16890"/>
<evidence type="ECO:0000259" key="3">
    <source>
        <dbReference type="Pfam" id="PF03061"/>
    </source>
</evidence>
<evidence type="ECO:0000256" key="1">
    <source>
        <dbReference type="ARBA" id="ARBA00022801"/>
    </source>
</evidence>
<proteinExistence type="predicted"/>
<dbReference type="PATRIC" id="fig|698738.3.peg.1747"/>
<dbReference type="CDD" id="cd03443">
    <property type="entry name" value="PaaI_thioesterase"/>
    <property type="match status" value="1"/>
</dbReference>